<sequence length="102" mass="12191">MYVVHSTFRAPDEKANEVIEIYKNRSRKVDQAKGFRSFRLLQHHKKQGELTVEIEWDSKVDYLNWVRSQQFKDIHDLEKKYPDQDLAAIVPSVKQFEVIIDE</sequence>
<proteinExistence type="predicted"/>
<evidence type="ECO:0000313" key="3">
    <source>
        <dbReference type="Proteomes" id="UP001179280"/>
    </source>
</evidence>
<accession>A0ABS2SZT4</accession>
<comment type="caution">
    <text evidence="2">The sequence shown here is derived from an EMBL/GenBank/DDBJ whole genome shotgun (WGS) entry which is preliminary data.</text>
</comment>
<dbReference type="GO" id="GO:0004497">
    <property type="term" value="F:monooxygenase activity"/>
    <property type="evidence" value="ECO:0007669"/>
    <property type="project" value="UniProtKB-KW"/>
</dbReference>
<dbReference type="Pfam" id="PF03992">
    <property type="entry name" value="ABM"/>
    <property type="match status" value="1"/>
</dbReference>
<organism evidence="2 3">
    <name type="scientific">Shouchella xiaoxiensis</name>
    <dbReference type="NCBI Taxonomy" id="766895"/>
    <lineage>
        <taxon>Bacteria</taxon>
        <taxon>Bacillati</taxon>
        <taxon>Bacillota</taxon>
        <taxon>Bacilli</taxon>
        <taxon>Bacillales</taxon>
        <taxon>Bacillaceae</taxon>
        <taxon>Shouchella</taxon>
    </lineage>
</organism>
<reference evidence="2" key="1">
    <citation type="submission" date="2021-01" db="EMBL/GenBank/DDBJ databases">
        <title>Genomic Encyclopedia of Type Strains, Phase IV (KMG-IV): sequencing the most valuable type-strain genomes for metagenomic binning, comparative biology and taxonomic classification.</title>
        <authorList>
            <person name="Goeker M."/>
        </authorList>
    </citation>
    <scope>NUCLEOTIDE SEQUENCE</scope>
    <source>
        <strain evidence="2">DSM 21943</strain>
    </source>
</reference>
<dbReference type="PANTHER" id="PTHR34474:SF4">
    <property type="entry name" value="HEME OXYGENASE (STAPHYLOBILIN-PRODUCING) 1"/>
    <property type="match status" value="1"/>
</dbReference>
<keyword evidence="2" id="KW-0560">Oxidoreductase</keyword>
<dbReference type="PROSITE" id="PS51725">
    <property type="entry name" value="ABM"/>
    <property type="match status" value="1"/>
</dbReference>
<feature type="domain" description="ABM" evidence="1">
    <location>
        <begin position="2"/>
        <end position="90"/>
    </location>
</feature>
<keyword evidence="3" id="KW-1185">Reference proteome</keyword>
<dbReference type="InterPro" id="IPR007138">
    <property type="entry name" value="ABM_dom"/>
</dbReference>
<keyword evidence="2" id="KW-0503">Monooxygenase</keyword>
<dbReference type="InterPro" id="IPR011008">
    <property type="entry name" value="Dimeric_a/b-barrel"/>
</dbReference>
<dbReference type="Proteomes" id="UP001179280">
    <property type="component" value="Unassembled WGS sequence"/>
</dbReference>
<name>A0ABS2SZT4_9BACI</name>
<dbReference type="InterPro" id="IPR050404">
    <property type="entry name" value="Heme-degrading_MO"/>
</dbReference>
<evidence type="ECO:0000259" key="1">
    <source>
        <dbReference type="PROSITE" id="PS51725"/>
    </source>
</evidence>
<dbReference type="RefSeq" id="WP_035420355.1">
    <property type="nucleotide sequence ID" value="NZ_JAFBCV010000020.1"/>
</dbReference>
<evidence type="ECO:0000313" key="2">
    <source>
        <dbReference type="EMBL" id="MBM7841039.1"/>
    </source>
</evidence>
<dbReference type="EMBL" id="JAFBCV010000020">
    <property type="protein sequence ID" value="MBM7841039.1"/>
    <property type="molecule type" value="Genomic_DNA"/>
</dbReference>
<dbReference type="PANTHER" id="PTHR34474">
    <property type="entry name" value="SIGNAL TRANSDUCTION PROTEIN TRAP"/>
    <property type="match status" value="1"/>
</dbReference>
<dbReference type="Gene3D" id="3.30.70.100">
    <property type="match status" value="1"/>
</dbReference>
<gene>
    <name evidence="2" type="ORF">JOC54_004338</name>
</gene>
<protein>
    <submittedName>
        <fullName evidence="2">Heme-degrading monooxygenase HmoA</fullName>
    </submittedName>
</protein>
<dbReference type="SUPFAM" id="SSF54909">
    <property type="entry name" value="Dimeric alpha+beta barrel"/>
    <property type="match status" value="1"/>
</dbReference>